<feature type="compositionally biased region" description="Polar residues" evidence="1">
    <location>
        <begin position="61"/>
        <end position="78"/>
    </location>
</feature>
<accession>A0A4Y9ZWK5</accession>
<feature type="region of interest" description="Disordered" evidence="1">
    <location>
        <begin position="43"/>
        <end position="89"/>
    </location>
</feature>
<comment type="caution">
    <text evidence="3">The sequence shown here is derived from an EMBL/GenBank/DDBJ whole genome shotgun (WGS) entry which is preliminary data.</text>
</comment>
<keyword evidence="4" id="KW-1185">Reference proteome</keyword>
<gene>
    <name evidence="3" type="ORF">EWM64_g5575</name>
</gene>
<dbReference type="Proteomes" id="UP000298061">
    <property type="component" value="Unassembled WGS sequence"/>
</dbReference>
<evidence type="ECO:0000313" key="4">
    <source>
        <dbReference type="Proteomes" id="UP000298061"/>
    </source>
</evidence>
<dbReference type="EMBL" id="SFCI01000682">
    <property type="protein sequence ID" value="TFY78433.1"/>
    <property type="molecule type" value="Genomic_DNA"/>
</dbReference>
<feature type="signal peptide" evidence="2">
    <location>
        <begin position="1"/>
        <end position="18"/>
    </location>
</feature>
<name>A0A4Y9ZWK5_9AGAM</name>
<evidence type="ECO:0000256" key="2">
    <source>
        <dbReference type="SAM" id="SignalP"/>
    </source>
</evidence>
<evidence type="ECO:0000256" key="1">
    <source>
        <dbReference type="SAM" id="MobiDB-lite"/>
    </source>
</evidence>
<evidence type="ECO:0000313" key="3">
    <source>
        <dbReference type="EMBL" id="TFY78433.1"/>
    </source>
</evidence>
<feature type="chain" id="PRO_5021239379" evidence="2">
    <location>
        <begin position="19"/>
        <end position="229"/>
    </location>
</feature>
<organism evidence="3 4">
    <name type="scientific">Hericium alpestre</name>
    <dbReference type="NCBI Taxonomy" id="135208"/>
    <lineage>
        <taxon>Eukaryota</taxon>
        <taxon>Fungi</taxon>
        <taxon>Dikarya</taxon>
        <taxon>Basidiomycota</taxon>
        <taxon>Agaricomycotina</taxon>
        <taxon>Agaricomycetes</taxon>
        <taxon>Russulales</taxon>
        <taxon>Hericiaceae</taxon>
        <taxon>Hericium</taxon>
    </lineage>
</organism>
<dbReference type="AlphaFoldDB" id="A0A4Y9ZWK5"/>
<proteinExistence type="predicted"/>
<sequence length="229" mass="24028">MRVGILAFTLGLCAGSLAAPLHPIERSLDSVLEGAKALSLKRHERGHDHSALLEDNGEAESITTTSLDPDAVTTTSTEDVGGGPTFTRDTQHFEPSRSVPVGIPSIVPDFPHSQLQGKSNVNSALRVREDAKGPFIRGFPTGTKTLVLGNTETLPLVTTEMLPLITARTLVPTGTPTKTPSSATVTVQSIAGGASTIPPPPEAAGNKWPTLSISDAFRRELGHDNAEAE</sequence>
<reference evidence="3 4" key="1">
    <citation type="submission" date="2019-02" db="EMBL/GenBank/DDBJ databases">
        <title>Genome sequencing of the rare red list fungi Hericium alpestre (H. flagellum).</title>
        <authorList>
            <person name="Buettner E."/>
            <person name="Kellner H."/>
        </authorList>
    </citation>
    <scope>NUCLEOTIDE SEQUENCE [LARGE SCALE GENOMIC DNA]</scope>
    <source>
        <strain evidence="3 4">DSM 108284</strain>
    </source>
</reference>
<protein>
    <submittedName>
        <fullName evidence="3">Uncharacterized protein</fullName>
    </submittedName>
</protein>
<keyword evidence="2" id="KW-0732">Signal</keyword>